<proteinExistence type="inferred from homology"/>
<dbReference type="Gene3D" id="2.120.10.30">
    <property type="entry name" value="TolB, C-terminal domain"/>
    <property type="match status" value="3"/>
</dbReference>
<dbReference type="AlphaFoldDB" id="Q1IL81"/>
<reference evidence="2 3" key="1">
    <citation type="journal article" date="2009" name="Appl. Environ. Microbiol.">
        <title>Three genomes from the phylum Acidobacteria provide insight into the lifestyles of these microorganisms in soils.</title>
        <authorList>
            <person name="Ward N.L."/>
            <person name="Challacombe J.F."/>
            <person name="Janssen P.H."/>
            <person name="Henrissat B."/>
            <person name="Coutinho P.M."/>
            <person name="Wu M."/>
            <person name="Xie G."/>
            <person name="Haft D.H."/>
            <person name="Sait M."/>
            <person name="Badger J."/>
            <person name="Barabote R.D."/>
            <person name="Bradley B."/>
            <person name="Brettin T.S."/>
            <person name="Brinkac L.M."/>
            <person name="Bruce D."/>
            <person name="Creasy T."/>
            <person name="Daugherty S.C."/>
            <person name="Davidsen T.M."/>
            <person name="DeBoy R.T."/>
            <person name="Detter J.C."/>
            <person name="Dodson R.J."/>
            <person name="Durkin A.S."/>
            <person name="Ganapathy A."/>
            <person name="Gwinn-Giglio M."/>
            <person name="Han C.S."/>
            <person name="Khouri H."/>
            <person name="Kiss H."/>
            <person name="Kothari S.P."/>
            <person name="Madupu R."/>
            <person name="Nelson K.E."/>
            <person name="Nelson W.C."/>
            <person name="Paulsen I."/>
            <person name="Penn K."/>
            <person name="Ren Q."/>
            <person name="Rosovitz M.J."/>
            <person name="Selengut J.D."/>
            <person name="Shrivastava S."/>
            <person name="Sullivan S.A."/>
            <person name="Tapia R."/>
            <person name="Thompson L.S."/>
            <person name="Watkins K.L."/>
            <person name="Yang Q."/>
            <person name="Yu C."/>
            <person name="Zafar N."/>
            <person name="Zhou L."/>
            <person name="Kuske C.R."/>
        </authorList>
    </citation>
    <scope>NUCLEOTIDE SEQUENCE [LARGE SCALE GENOMIC DNA]</scope>
    <source>
        <strain evidence="2 3">Ellin345</strain>
    </source>
</reference>
<dbReference type="InterPro" id="IPR011659">
    <property type="entry name" value="WD40"/>
</dbReference>
<organism evidence="2 3">
    <name type="scientific">Koribacter versatilis (strain Ellin345)</name>
    <dbReference type="NCBI Taxonomy" id="204669"/>
    <lineage>
        <taxon>Bacteria</taxon>
        <taxon>Pseudomonadati</taxon>
        <taxon>Acidobacteriota</taxon>
        <taxon>Terriglobia</taxon>
        <taxon>Terriglobales</taxon>
        <taxon>Candidatus Korobacteraceae</taxon>
        <taxon>Candidatus Korobacter</taxon>
    </lineage>
</organism>
<dbReference type="SUPFAM" id="SSF82171">
    <property type="entry name" value="DPP6 N-terminal domain-like"/>
    <property type="match status" value="1"/>
</dbReference>
<dbReference type="eggNOG" id="COG0823">
    <property type="taxonomic scope" value="Bacteria"/>
</dbReference>
<dbReference type="InterPro" id="IPR011042">
    <property type="entry name" value="6-blade_b-propeller_TolB-like"/>
</dbReference>
<evidence type="ECO:0000313" key="3">
    <source>
        <dbReference type="Proteomes" id="UP000002432"/>
    </source>
</evidence>
<evidence type="ECO:0000256" key="1">
    <source>
        <dbReference type="ARBA" id="ARBA00009820"/>
    </source>
</evidence>
<dbReference type="Pfam" id="PF07676">
    <property type="entry name" value="PD40"/>
    <property type="match status" value="2"/>
</dbReference>
<dbReference type="KEGG" id="aba:Acid345_3368"/>
<dbReference type="STRING" id="204669.Acid345_3368"/>
<protein>
    <submittedName>
        <fullName evidence="2">WD40-like beta Propeller</fullName>
    </submittedName>
</protein>
<dbReference type="EnsemblBacteria" id="ABF42369">
    <property type="protein sequence ID" value="ABF42369"/>
    <property type="gene ID" value="Acid345_3368"/>
</dbReference>
<keyword evidence="3" id="KW-1185">Reference proteome</keyword>
<dbReference type="EMBL" id="CP000360">
    <property type="protein sequence ID" value="ABF42369.1"/>
    <property type="molecule type" value="Genomic_DNA"/>
</dbReference>
<comment type="similarity">
    <text evidence="1">Belongs to the TolB family.</text>
</comment>
<accession>Q1IL81</accession>
<gene>
    <name evidence="2" type="ordered locus">Acid345_3368</name>
</gene>
<name>Q1IL81_KORVE</name>
<dbReference type="PANTHER" id="PTHR36842:SF1">
    <property type="entry name" value="PROTEIN TOLB"/>
    <property type="match status" value="1"/>
</dbReference>
<dbReference type="Proteomes" id="UP000002432">
    <property type="component" value="Chromosome"/>
</dbReference>
<dbReference type="SUPFAM" id="SSF75011">
    <property type="entry name" value="3-carboxy-cis,cis-mucoante lactonizing enzyme"/>
    <property type="match status" value="1"/>
</dbReference>
<dbReference type="HOGENOM" id="CLU_549553_0_0_0"/>
<sequence length="496" mass="54165">MSGPVAQERQGVYMISVIGASLKKLRDDAFQASLSPDGSQIVYLDSVKRSIGIMNSDGSQAHDFLKPEGGYRLFGPTWISNGKRILYVRQHSSLEGPTGALESRDLNAGDPQVLLSDLRVTFATYEQPGRIIFSMSEAPPRQYERNLYELRYNVDTGKPKGKPQQLTNWNGYSFTDFHATSDGNHFVFLNGKLESAVYLAELGNNNTELKAPQRLTLNAAINWFGSWSPDGKNIVFTSNRDGNYNIYVQGIQERSPRALASGPEEQLSPVVSPDGKWVLYVQWPKVVAPKLTVTGGKVMRVPIAGGAPEFVMDVKGSFTLDSDPITIITSIPNIRCPLNGDCLVAESGDTGLTFSAFDPTQGRKKEFGKAPGVPDFMGWNISPDGTQVATTEFDYKVGKVQIVAAGSATPQKFSSGEWAQLNGVSWSSDGKSLFLLSYSSRGTAVVHSDLTGHATMLYRPSWDIWAVQPSPDGKTLAFAPMIDNSNAWSMGYFPSK</sequence>
<evidence type="ECO:0000313" key="2">
    <source>
        <dbReference type="EMBL" id="ABF42369.1"/>
    </source>
</evidence>
<dbReference type="PANTHER" id="PTHR36842">
    <property type="entry name" value="PROTEIN TOLB HOMOLOG"/>
    <property type="match status" value="1"/>
</dbReference>